<name>A0A8J5IS80_9STRA</name>
<reference evidence="1" key="1">
    <citation type="submission" date="2021-01" db="EMBL/GenBank/DDBJ databases">
        <title>Phytophthora aleatoria, a newly-described species from Pinus radiata is distinct from Phytophthora cactorum isolates based on comparative genomics.</title>
        <authorList>
            <person name="Mcdougal R."/>
            <person name="Panda P."/>
            <person name="Williams N."/>
            <person name="Studholme D.J."/>
        </authorList>
    </citation>
    <scope>NUCLEOTIDE SEQUENCE</scope>
    <source>
        <strain evidence="1">NZFS 4037</strain>
    </source>
</reference>
<dbReference type="Proteomes" id="UP000709295">
    <property type="component" value="Unassembled WGS sequence"/>
</dbReference>
<evidence type="ECO:0000313" key="1">
    <source>
        <dbReference type="EMBL" id="KAG6943095.1"/>
    </source>
</evidence>
<sequence length="63" mass="7121">MCTLCITQLWRQRNNAVHNGAELTVAGAVSRLLASLIRHLTALGIRERRHLHTKLRERGCCCV</sequence>
<dbReference type="EMBL" id="JAENGY010002849">
    <property type="protein sequence ID" value="KAG6943095.1"/>
    <property type="molecule type" value="Genomic_DNA"/>
</dbReference>
<organism evidence="1 2">
    <name type="scientific">Phytophthora aleatoria</name>
    <dbReference type="NCBI Taxonomy" id="2496075"/>
    <lineage>
        <taxon>Eukaryota</taxon>
        <taxon>Sar</taxon>
        <taxon>Stramenopiles</taxon>
        <taxon>Oomycota</taxon>
        <taxon>Peronosporomycetes</taxon>
        <taxon>Peronosporales</taxon>
        <taxon>Peronosporaceae</taxon>
        <taxon>Phytophthora</taxon>
    </lineage>
</organism>
<keyword evidence="2" id="KW-1185">Reference proteome</keyword>
<gene>
    <name evidence="1" type="ORF">JG688_00017785</name>
</gene>
<dbReference type="AlphaFoldDB" id="A0A8J5IS80"/>
<comment type="caution">
    <text evidence="1">The sequence shown here is derived from an EMBL/GenBank/DDBJ whole genome shotgun (WGS) entry which is preliminary data.</text>
</comment>
<proteinExistence type="predicted"/>
<evidence type="ECO:0000313" key="2">
    <source>
        <dbReference type="Proteomes" id="UP000709295"/>
    </source>
</evidence>
<protein>
    <submittedName>
        <fullName evidence="1">Uncharacterized protein</fullName>
    </submittedName>
</protein>
<accession>A0A8J5IS80</accession>